<dbReference type="CDD" id="cd00555">
    <property type="entry name" value="Maf"/>
    <property type="match status" value="1"/>
</dbReference>
<dbReference type="PIRSF" id="PIRSF006305">
    <property type="entry name" value="Maf"/>
    <property type="match status" value="1"/>
</dbReference>
<feature type="active site" description="Proton acceptor" evidence="5">
    <location>
        <position position="82"/>
    </location>
</feature>
<dbReference type="HAMAP" id="MF_00528">
    <property type="entry name" value="Maf"/>
    <property type="match status" value="1"/>
</dbReference>
<dbReference type="Pfam" id="PF02545">
    <property type="entry name" value="Maf"/>
    <property type="match status" value="1"/>
</dbReference>
<dbReference type="PANTHER" id="PTHR43213:SF10">
    <property type="entry name" value="7-METHYL-GTP PYROPHOSPHATASE"/>
    <property type="match status" value="1"/>
</dbReference>
<dbReference type="EC" id="3.6.1.-" evidence="5"/>
<comment type="function">
    <text evidence="5">Nucleoside triphosphate pyrophosphatase that hydrolyzes 7-methyl-GTP (m(7)GTP). May have a dual role in cell division arrest and in preventing the incorporation of modified nucleotides into cellular nucleic acids.</text>
</comment>
<comment type="cofactor">
    <cofactor evidence="5">
        <name>a divalent metal cation</name>
        <dbReference type="ChEBI" id="CHEBI:60240"/>
    </cofactor>
</comment>
<dbReference type="AlphaFoldDB" id="A0A6L9MQA4"/>
<evidence type="ECO:0000256" key="4">
    <source>
        <dbReference type="ARBA" id="ARBA00023080"/>
    </source>
</evidence>
<keyword evidence="7" id="KW-1185">Reference proteome</keyword>
<dbReference type="EMBL" id="JAAAWP010000001">
    <property type="protein sequence ID" value="NDW20247.1"/>
    <property type="molecule type" value="Genomic_DNA"/>
</dbReference>
<comment type="caution">
    <text evidence="5">Lacks conserved residue(s) required for the propagation of feature annotation.</text>
</comment>
<accession>A0A6L9MQA4</accession>
<sequence>MTTLILASSSQYRKKLLADIGIKVDAVSPHIDETPMPSESALELSKRLAEEKARAVSAQLNANNSNTYTVGKNQSPIIIGSDQVAYLETDATSLLLGKPLDADTAVDQLSRCQGKVVSFFTSVCVHQASSNTTVVEVEETRVYFRHNPISLLKSYVEKERPLDCAGSFKSEGMGVLLFERIECRDANSLIGLPIMLLNDILSNHFNVNLLELATA</sequence>
<dbReference type="InterPro" id="IPR029001">
    <property type="entry name" value="ITPase-like_fam"/>
</dbReference>
<keyword evidence="2 5" id="KW-0963">Cytoplasm</keyword>
<dbReference type="GO" id="GO:0047429">
    <property type="term" value="F:nucleoside triphosphate diphosphatase activity"/>
    <property type="evidence" value="ECO:0007669"/>
    <property type="project" value="InterPro"/>
</dbReference>
<protein>
    <recommendedName>
        <fullName evidence="5">7-methyl-GTP pyrophosphatase</fullName>
        <shortName evidence="5">m(7)GTP pyrophosphatase</shortName>
        <ecNumber evidence="5">3.6.1.-</ecNumber>
    </recommendedName>
</protein>
<dbReference type="GO" id="GO:0009117">
    <property type="term" value="P:nucleotide metabolic process"/>
    <property type="evidence" value="ECO:0007669"/>
    <property type="project" value="UniProtKB-KW"/>
</dbReference>
<keyword evidence="4 5" id="KW-0546">Nucleotide metabolism</keyword>
<keyword evidence="3 5" id="KW-0378">Hydrolase</keyword>
<feature type="site" description="Important for substrate specificity" evidence="5">
    <location>
        <position position="12"/>
    </location>
</feature>
<dbReference type="Proteomes" id="UP000478837">
    <property type="component" value="Unassembled WGS sequence"/>
</dbReference>
<organism evidence="6 7">
    <name type="scientific">Alteromonas hispanica</name>
    <dbReference type="NCBI Taxonomy" id="315421"/>
    <lineage>
        <taxon>Bacteria</taxon>
        <taxon>Pseudomonadati</taxon>
        <taxon>Pseudomonadota</taxon>
        <taxon>Gammaproteobacteria</taxon>
        <taxon>Alteromonadales</taxon>
        <taxon>Alteromonadaceae</taxon>
        <taxon>Alteromonas/Salinimonas group</taxon>
        <taxon>Alteromonas</taxon>
    </lineage>
</organism>
<comment type="caution">
    <text evidence="6">The sequence shown here is derived from an EMBL/GenBank/DDBJ whole genome shotgun (WGS) entry which is preliminary data.</text>
</comment>
<dbReference type="NCBIfam" id="TIGR00172">
    <property type="entry name" value="maf"/>
    <property type="match status" value="1"/>
</dbReference>
<dbReference type="GO" id="GO:0005737">
    <property type="term" value="C:cytoplasm"/>
    <property type="evidence" value="ECO:0007669"/>
    <property type="project" value="UniProtKB-SubCell"/>
</dbReference>
<gene>
    <name evidence="6" type="primary">maf</name>
    <name evidence="6" type="ORF">GTW09_01700</name>
</gene>
<dbReference type="PANTHER" id="PTHR43213">
    <property type="entry name" value="BIFUNCTIONAL DTTP/UTP PYROPHOSPHATASE/METHYLTRANSFERASE PROTEIN-RELATED"/>
    <property type="match status" value="1"/>
</dbReference>
<dbReference type="SUPFAM" id="SSF52972">
    <property type="entry name" value="ITPase-like"/>
    <property type="match status" value="1"/>
</dbReference>
<comment type="subcellular location">
    <subcellularLocation>
        <location evidence="1 5">Cytoplasm</location>
    </subcellularLocation>
</comment>
<dbReference type="InterPro" id="IPR003697">
    <property type="entry name" value="Maf-like"/>
</dbReference>
<name>A0A6L9MQA4_9ALTE</name>
<dbReference type="Gene3D" id="3.90.950.10">
    <property type="match status" value="1"/>
</dbReference>
<evidence type="ECO:0000256" key="1">
    <source>
        <dbReference type="ARBA" id="ARBA00004496"/>
    </source>
</evidence>
<comment type="catalytic activity">
    <reaction evidence="5">
        <text>N(7)-methyl-GTP + H2O = N(7)-methyl-GMP + diphosphate + H(+)</text>
        <dbReference type="Rhea" id="RHEA:58744"/>
        <dbReference type="ChEBI" id="CHEBI:15377"/>
        <dbReference type="ChEBI" id="CHEBI:15378"/>
        <dbReference type="ChEBI" id="CHEBI:33019"/>
        <dbReference type="ChEBI" id="CHEBI:58285"/>
        <dbReference type="ChEBI" id="CHEBI:87133"/>
    </reaction>
</comment>
<comment type="similarity">
    <text evidence="5">Belongs to the Maf family. YceF subfamily.</text>
</comment>
<evidence type="ECO:0000256" key="3">
    <source>
        <dbReference type="ARBA" id="ARBA00022801"/>
    </source>
</evidence>
<evidence type="ECO:0000256" key="2">
    <source>
        <dbReference type="ARBA" id="ARBA00022490"/>
    </source>
</evidence>
<reference evidence="6 7" key="1">
    <citation type="submission" date="2020-01" db="EMBL/GenBank/DDBJ databases">
        <title>Genomes of bacteria type strains.</title>
        <authorList>
            <person name="Chen J."/>
            <person name="Zhu S."/>
            <person name="Yang J."/>
        </authorList>
    </citation>
    <scope>NUCLEOTIDE SEQUENCE [LARGE SCALE GENOMIC DNA]</scope>
    <source>
        <strain evidence="6 7">LMG 22958</strain>
    </source>
</reference>
<evidence type="ECO:0000313" key="7">
    <source>
        <dbReference type="Proteomes" id="UP000478837"/>
    </source>
</evidence>
<feature type="site" description="Important for substrate specificity" evidence="5">
    <location>
        <position position="171"/>
    </location>
</feature>
<feature type="site" description="Important for substrate specificity" evidence="5">
    <location>
        <position position="83"/>
    </location>
</feature>
<evidence type="ECO:0000256" key="5">
    <source>
        <dbReference type="HAMAP-Rule" id="MF_00528"/>
    </source>
</evidence>
<dbReference type="RefSeq" id="WP_163109490.1">
    <property type="nucleotide sequence ID" value="NZ_JAAAWP010000001.1"/>
</dbReference>
<evidence type="ECO:0000313" key="6">
    <source>
        <dbReference type="EMBL" id="NDW20247.1"/>
    </source>
</evidence>
<proteinExistence type="inferred from homology"/>